<reference evidence="1 2" key="1">
    <citation type="submission" date="2017-06" db="EMBL/GenBank/DDBJ databases">
        <title>Draft genome of Bartonella tribocorum C635.</title>
        <authorList>
            <person name="Hadjadj L."/>
            <person name="Jiyipong T."/>
            <person name="Diene S.M."/>
            <person name="Morand S."/>
            <person name="Rolain J.-M."/>
        </authorList>
    </citation>
    <scope>NUCLEOTIDE SEQUENCE [LARGE SCALE GENOMIC DNA]</scope>
    <source>
        <strain evidence="1 2">C635</strain>
    </source>
</reference>
<comment type="caution">
    <text evidence="1">The sequence shown here is derived from an EMBL/GenBank/DDBJ whole genome shotgun (WGS) entry which is preliminary data.</text>
</comment>
<dbReference type="AlphaFoldDB" id="A0A2N9Y8Q6"/>
<organism evidence="1 2">
    <name type="scientific">Bartonella tribocorum</name>
    <dbReference type="NCBI Taxonomy" id="85701"/>
    <lineage>
        <taxon>Bacteria</taxon>
        <taxon>Pseudomonadati</taxon>
        <taxon>Pseudomonadota</taxon>
        <taxon>Alphaproteobacteria</taxon>
        <taxon>Hyphomicrobiales</taxon>
        <taxon>Bartonellaceae</taxon>
        <taxon>Bartonella</taxon>
    </lineage>
</organism>
<accession>A0A2N9Y8Q6</accession>
<dbReference type="OrthoDB" id="7923870at2"/>
<sequence>MKKSLKLLYTLLVMVGFYQGYCSQTIAGTQPDASKIPFFQCWDDHEGGFVCLKFEDCLKSFQVDTR</sequence>
<gene>
    <name evidence="1" type="ORF">CEV08_08655</name>
</gene>
<dbReference type="EMBL" id="NJPP01000049">
    <property type="protein sequence ID" value="PIT68089.1"/>
    <property type="molecule type" value="Genomic_DNA"/>
</dbReference>
<proteinExistence type="predicted"/>
<dbReference type="RefSeq" id="WP_100131220.1">
    <property type="nucleotide sequence ID" value="NZ_CADDYJ010000036.1"/>
</dbReference>
<evidence type="ECO:0000313" key="1">
    <source>
        <dbReference type="EMBL" id="PIT68089.1"/>
    </source>
</evidence>
<name>A0A2N9Y8Q6_9HYPH</name>
<protein>
    <submittedName>
        <fullName evidence="1">Uncharacterized protein</fullName>
    </submittedName>
</protein>
<evidence type="ECO:0000313" key="2">
    <source>
        <dbReference type="Proteomes" id="UP000230791"/>
    </source>
</evidence>
<dbReference type="Proteomes" id="UP000230791">
    <property type="component" value="Unassembled WGS sequence"/>
</dbReference>